<feature type="transmembrane region" description="Helical" evidence="7">
    <location>
        <begin position="294"/>
        <end position="320"/>
    </location>
</feature>
<feature type="transmembrane region" description="Helical" evidence="7">
    <location>
        <begin position="194"/>
        <end position="212"/>
    </location>
</feature>
<name>A0ABW8EW78_9BURK</name>
<feature type="transmembrane region" description="Helical" evidence="7">
    <location>
        <begin position="137"/>
        <end position="163"/>
    </location>
</feature>
<evidence type="ECO:0000313" key="10">
    <source>
        <dbReference type="Proteomes" id="UP001617427"/>
    </source>
</evidence>
<dbReference type="PANTHER" id="PTHR43163:SF9">
    <property type="entry name" value="ABC TRANSPORTER PERMEASE PROTEIN"/>
    <property type="match status" value="1"/>
</dbReference>
<dbReference type="PANTHER" id="PTHR43163">
    <property type="entry name" value="DIPEPTIDE TRANSPORT SYSTEM PERMEASE PROTEIN DPPB-RELATED"/>
    <property type="match status" value="1"/>
</dbReference>
<dbReference type="Proteomes" id="UP001617427">
    <property type="component" value="Unassembled WGS sequence"/>
</dbReference>
<evidence type="ECO:0000259" key="8">
    <source>
        <dbReference type="PROSITE" id="PS50928"/>
    </source>
</evidence>
<dbReference type="InterPro" id="IPR000515">
    <property type="entry name" value="MetI-like"/>
</dbReference>
<keyword evidence="10" id="KW-1185">Reference proteome</keyword>
<accession>A0ABW8EW78</accession>
<keyword evidence="2 7" id="KW-0813">Transport</keyword>
<keyword evidence="4 7" id="KW-0812">Transmembrane</keyword>
<dbReference type="PROSITE" id="PS50928">
    <property type="entry name" value="ABC_TM1"/>
    <property type="match status" value="1"/>
</dbReference>
<dbReference type="EMBL" id="JBIUZV010000002">
    <property type="protein sequence ID" value="MFJ3044797.1"/>
    <property type="molecule type" value="Genomic_DNA"/>
</dbReference>
<evidence type="ECO:0000256" key="5">
    <source>
        <dbReference type="ARBA" id="ARBA00022989"/>
    </source>
</evidence>
<dbReference type="CDD" id="cd06261">
    <property type="entry name" value="TM_PBP2"/>
    <property type="match status" value="1"/>
</dbReference>
<dbReference type="InterPro" id="IPR045621">
    <property type="entry name" value="BPD_transp_1_N"/>
</dbReference>
<reference evidence="9 10" key="1">
    <citation type="submission" date="2024-10" db="EMBL/GenBank/DDBJ databases">
        <title>The Natural Products Discovery Center: Release of the First 8490 Sequenced Strains for Exploring Actinobacteria Biosynthetic Diversity.</title>
        <authorList>
            <person name="Kalkreuter E."/>
            <person name="Kautsar S.A."/>
            <person name="Yang D."/>
            <person name="Bader C.D."/>
            <person name="Teijaro C.N."/>
            <person name="Fluegel L."/>
            <person name="Davis C.M."/>
            <person name="Simpson J.R."/>
            <person name="Lauterbach L."/>
            <person name="Steele A.D."/>
            <person name="Gui C."/>
            <person name="Meng S."/>
            <person name="Li G."/>
            <person name="Viehrig K."/>
            <person name="Ye F."/>
            <person name="Su P."/>
            <person name="Kiefer A.F."/>
            <person name="Nichols A."/>
            <person name="Cepeda A.J."/>
            <person name="Yan W."/>
            <person name="Fan B."/>
            <person name="Jiang Y."/>
            <person name="Adhikari A."/>
            <person name="Zheng C.-J."/>
            <person name="Schuster L."/>
            <person name="Cowan T.M."/>
            <person name="Smanski M.J."/>
            <person name="Chevrette M.G."/>
            <person name="De Carvalho L.P.S."/>
            <person name="Shen B."/>
        </authorList>
    </citation>
    <scope>NUCLEOTIDE SEQUENCE [LARGE SCALE GENOMIC DNA]</scope>
    <source>
        <strain evidence="9 10">NPDC087045</strain>
    </source>
</reference>
<evidence type="ECO:0000256" key="4">
    <source>
        <dbReference type="ARBA" id="ARBA00022692"/>
    </source>
</evidence>
<evidence type="ECO:0000256" key="6">
    <source>
        <dbReference type="ARBA" id="ARBA00023136"/>
    </source>
</evidence>
<keyword evidence="5 7" id="KW-1133">Transmembrane helix</keyword>
<comment type="similarity">
    <text evidence="7">Belongs to the binding-protein-dependent transport system permease family.</text>
</comment>
<dbReference type="InterPro" id="IPR035906">
    <property type="entry name" value="MetI-like_sf"/>
</dbReference>
<feature type="transmembrane region" description="Helical" evidence="7">
    <location>
        <begin position="248"/>
        <end position="274"/>
    </location>
</feature>
<dbReference type="RefSeq" id="WP_402698290.1">
    <property type="nucleotide sequence ID" value="NZ_JBIUZV010000002.1"/>
</dbReference>
<feature type="transmembrane region" description="Helical" evidence="7">
    <location>
        <begin position="105"/>
        <end position="125"/>
    </location>
</feature>
<gene>
    <name evidence="9" type="ORF">ACIPEN_03095</name>
</gene>
<organism evidence="9 10">
    <name type="scientific">Herbaspirillum chlorophenolicum</name>
    <dbReference type="NCBI Taxonomy" id="211589"/>
    <lineage>
        <taxon>Bacteria</taxon>
        <taxon>Pseudomonadati</taxon>
        <taxon>Pseudomonadota</taxon>
        <taxon>Betaproteobacteria</taxon>
        <taxon>Burkholderiales</taxon>
        <taxon>Oxalobacteraceae</taxon>
        <taxon>Herbaspirillum</taxon>
    </lineage>
</organism>
<evidence type="ECO:0000256" key="2">
    <source>
        <dbReference type="ARBA" id="ARBA00022448"/>
    </source>
</evidence>
<proteinExistence type="inferred from homology"/>
<dbReference type="Gene3D" id="1.10.3720.10">
    <property type="entry name" value="MetI-like"/>
    <property type="match status" value="1"/>
</dbReference>
<dbReference type="SUPFAM" id="SSF161098">
    <property type="entry name" value="MetI-like"/>
    <property type="match status" value="1"/>
</dbReference>
<comment type="subcellular location">
    <subcellularLocation>
        <location evidence="1 7">Cell membrane</location>
        <topology evidence="1 7">Multi-pass membrane protein</topology>
    </subcellularLocation>
</comment>
<protein>
    <submittedName>
        <fullName evidence="9">ABC transporter permease</fullName>
    </submittedName>
</protein>
<sequence length="329" mass="35834">MSSSLVHYIGRRLLQLIPIVLLIVLATYVLLRLAPGDMADVMAGESGSATPEYMAELRSQFNLDLPASTVFINYLRNLLHLDLGYSFRHGMPVADLIATRVGPTLLLMLSSILIAALGGITLGVLSARYRGSWLDEVISAFSTIGFATPVFWAGLMLIVVFSIHLRWLPSAGMSSIGGPPATSLEGLLERGKHLILPASTLAFFYLSIYVRITRSAMLEVYGLDFVRTARAKGLSELRVSLRHVLRNALLPVVTLTGLQLASLLGGSIVTETIFSWPGLGRLAFDAVFQRDINLLLGVFLFSSLLVVLMNLMVDILYAFLDPRIAGGRT</sequence>
<evidence type="ECO:0000256" key="1">
    <source>
        <dbReference type="ARBA" id="ARBA00004651"/>
    </source>
</evidence>
<evidence type="ECO:0000256" key="3">
    <source>
        <dbReference type="ARBA" id="ARBA00022475"/>
    </source>
</evidence>
<dbReference type="Pfam" id="PF00528">
    <property type="entry name" value="BPD_transp_1"/>
    <property type="match status" value="1"/>
</dbReference>
<keyword evidence="6 7" id="KW-0472">Membrane</keyword>
<evidence type="ECO:0000313" key="9">
    <source>
        <dbReference type="EMBL" id="MFJ3044797.1"/>
    </source>
</evidence>
<keyword evidence="3" id="KW-1003">Cell membrane</keyword>
<comment type="caution">
    <text evidence="9">The sequence shown here is derived from an EMBL/GenBank/DDBJ whole genome shotgun (WGS) entry which is preliminary data.</text>
</comment>
<evidence type="ECO:0000256" key="7">
    <source>
        <dbReference type="RuleBase" id="RU363032"/>
    </source>
</evidence>
<feature type="domain" description="ABC transmembrane type-1" evidence="8">
    <location>
        <begin position="101"/>
        <end position="317"/>
    </location>
</feature>
<dbReference type="Pfam" id="PF19300">
    <property type="entry name" value="BPD_transp_1_N"/>
    <property type="match status" value="1"/>
</dbReference>
<feature type="transmembrane region" description="Helical" evidence="7">
    <location>
        <begin position="12"/>
        <end position="31"/>
    </location>
</feature>